<reference evidence="2" key="2">
    <citation type="submission" date="2023-03" db="EMBL/GenBank/DDBJ databases">
        <authorList>
            <person name="Inwood S.N."/>
            <person name="Skelly J.G."/>
            <person name="Guhlin J."/>
            <person name="Harrop T.W.R."/>
            <person name="Goldson S.G."/>
            <person name="Dearden P.K."/>
        </authorList>
    </citation>
    <scope>NUCLEOTIDE SEQUENCE</scope>
    <source>
        <strain evidence="2">Irish</strain>
        <tissue evidence="2">Whole body</tissue>
    </source>
</reference>
<keyword evidence="1" id="KW-0472">Membrane</keyword>
<keyword evidence="1" id="KW-1133">Transmembrane helix</keyword>
<dbReference type="AlphaFoldDB" id="A0AA39KY85"/>
<sequence>MDENVESGQWIGYVKIFLLIPVLSGAILYYVPVSRACKIILDLSRGCLAIIDAIASALIAALNIYEEDNEVRSPGTALSLGVSRGSKSREYEKNSRFNDREVNDDWSTMHFYPDRKCELDRDCNAMDFEWDERKNIRKNDDELYVENDGLNNVDKNEEFHHEVNDKLEVNENKERVRNIRNKIQSIVAHSKKSLRENKKFNVNNLSNNYLKKSSNQLVTKWSRKNASKRQIKMPQSVENDKIQVNLENSRLNRKFTMSTKKELPIKHKRNKVELPVLEIEDLATNSDSYLPPPIITDRVTPFIQSAYQWIVGGCPSSKHKRN</sequence>
<evidence type="ECO:0000313" key="3">
    <source>
        <dbReference type="Proteomes" id="UP001168990"/>
    </source>
</evidence>
<comment type="caution">
    <text evidence="2">The sequence shown here is derived from an EMBL/GenBank/DDBJ whole genome shotgun (WGS) entry which is preliminary data.</text>
</comment>
<reference evidence="2" key="1">
    <citation type="journal article" date="2023" name="bioRxiv">
        <title>Scaffold-level genome assemblies of two parasitoid biocontrol wasps reveal the parthenogenesis mechanism and an associated novel virus.</title>
        <authorList>
            <person name="Inwood S."/>
            <person name="Skelly J."/>
            <person name="Guhlin J."/>
            <person name="Harrop T."/>
            <person name="Goldson S."/>
            <person name="Dearden P."/>
        </authorList>
    </citation>
    <scope>NUCLEOTIDE SEQUENCE</scope>
    <source>
        <strain evidence="2">Irish</strain>
        <tissue evidence="2">Whole body</tissue>
    </source>
</reference>
<gene>
    <name evidence="2" type="ORF">PV328_002032</name>
</gene>
<accession>A0AA39KY85</accession>
<name>A0AA39KY85_9HYME</name>
<proteinExistence type="predicted"/>
<keyword evidence="1" id="KW-0812">Transmembrane</keyword>
<organism evidence="2 3">
    <name type="scientific">Microctonus aethiopoides</name>
    <dbReference type="NCBI Taxonomy" id="144406"/>
    <lineage>
        <taxon>Eukaryota</taxon>
        <taxon>Metazoa</taxon>
        <taxon>Ecdysozoa</taxon>
        <taxon>Arthropoda</taxon>
        <taxon>Hexapoda</taxon>
        <taxon>Insecta</taxon>
        <taxon>Pterygota</taxon>
        <taxon>Neoptera</taxon>
        <taxon>Endopterygota</taxon>
        <taxon>Hymenoptera</taxon>
        <taxon>Apocrita</taxon>
        <taxon>Ichneumonoidea</taxon>
        <taxon>Braconidae</taxon>
        <taxon>Euphorinae</taxon>
        <taxon>Microctonus</taxon>
    </lineage>
</organism>
<protein>
    <submittedName>
        <fullName evidence="2">Uncharacterized protein</fullName>
    </submittedName>
</protein>
<evidence type="ECO:0000313" key="2">
    <source>
        <dbReference type="EMBL" id="KAK0178047.1"/>
    </source>
</evidence>
<dbReference type="Proteomes" id="UP001168990">
    <property type="component" value="Unassembled WGS sequence"/>
</dbReference>
<feature type="transmembrane region" description="Helical" evidence="1">
    <location>
        <begin position="12"/>
        <end position="31"/>
    </location>
</feature>
<evidence type="ECO:0000256" key="1">
    <source>
        <dbReference type="SAM" id="Phobius"/>
    </source>
</evidence>
<dbReference type="EMBL" id="JAQQBS010000001">
    <property type="protein sequence ID" value="KAK0178047.1"/>
    <property type="molecule type" value="Genomic_DNA"/>
</dbReference>
<keyword evidence="3" id="KW-1185">Reference proteome</keyword>